<keyword evidence="1" id="KW-0175">Coiled coil</keyword>
<keyword evidence="4" id="KW-1185">Reference proteome</keyword>
<evidence type="ECO:0000313" key="3">
    <source>
        <dbReference type="EMBL" id="KAJ3841583.1"/>
    </source>
</evidence>
<gene>
    <name evidence="3" type="ORF">F5878DRAFT_658409</name>
</gene>
<comment type="caution">
    <text evidence="3">The sequence shown here is derived from an EMBL/GenBank/DDBJ whole genome shotgun (WGS) entry which is preliminary data.</text>
</comment>
<organism evidence="3 4">
    <name type="scientific">Lentinula raphanica</name>
    <dbReference type="NCBI Taxonomy" id="153919"/>
    <lineage>
        <taxon>Eukaryota</taxon>
        <taxon>Fungi</taxon>
        <taxon>Dikarya</taxon>
        <taxon>Basidiomycota</taxon>
        <taxon>Agaricomycotina</taxon>
        <taxon>Agaricomycetes</taxon>
        <taxon>Agaricomycetidae</taxon>
        <taxon>Agaricales</taxon>
        <taxon>Marasmiineae</taxon>
        <taxon>Omphalotaceae</taxon>
        <taxon>Lentinula</taxon>
    </lineage>
</organism>
<proteinExistence type="predicted"/>
<feature type="coiled-coil region" evidence="1">
    <location>
        <begin position="160"/>
        <end position="187"/>
    </location>
</feature>
<dbReference type="Proteomes" id="UP001163846">
    <property type="component" value="Unassembled WGS sequence"/>
</dbReference>
<feature type="compositionally biased region" description="Polar residues" evidence="2">
    <location>
        <begin position="35"/>
        <end position="54"/>
    </location>
</feature>
<feature type="region of interest" description="Disordered" evidence="2">
    <location>
        <begin position="20"/>
        <end position="79"/>
    </location>
</feature>
<accession>A0AA38PER5</accession>
<evidence type="ECO:0000256" key="1">
    <source>
        <dbReference type="SAM" id="Coils"/>
    </source>
</evidence>
<reference evidence="3" key="1">
    <citation type="submission" date="2022-08" db="EMBL/GenBank/DDBJ databases">
        <authorList>
            <consortium name="DOE Joint Genome Institute"/>
            <person name="Min B."/>
            <person name="Riley R."/>
            <person name="Sierra-Patev S."/>
            <person name="Naranjo-Ortiz M."/>
            <person name="Looney B."/>
            <person name="Konkel Z."/>
            <person name="Slot J.C."/>
            <person name="Sakamoto Y."/>
            <person name="Steenwyk J.L."/>
            <person name="Rokas A."/>
            <person name="Carro J."/>
            <person name="Camarero S."/>
            <person name="Ferreira P."/>
            <person name="Molpeceres G."/>
            <person name="Ruiz-Duenas F.J."/>
            <person name="Serrano A."/>
            <person name="Henrissat B."/>
            <person name="Drula E."/>
            <person name="Hughes K.W."/>
            <person name="Mata J.L."/>
            <person name="Ishikawa N.K."/>
            <person name="Vargas-Isla R."/>
            <person name="Ushijima S."/>
            <person name="Smith C.A."/>
            <person name="Ahrendt S."/>
            <person name="Andreopoulos W."/>
            <person name="He G."/>
            <person name="Labutti K."/>
            <person name="Lipzen A."/>
            <person name="Ng V."/>
            <person name="Sandor L."/>
            <person name="Barry K."/>
            <person name="Martinez A.T."/>
            <person name="Xiao Y."/>
            <person name="Gibbons J.G."/>
            <person name="Terashima K."/>
            <person name="Hibbett D.S."/>
            <person name="Grigoriev I.V."/>
        </authorList>
    </citation>
    <scope>NUCLEOTIDE SEQUENCE</scope>
    <source>
        <strain evidence="3">TFB9207</strain>
    </source>
</reference>
<evidence type="ECO:0000313" key="4">
    <source>
        <dbReference type="Proteomes" id="UP001163846"/>
    </source>
</evidence>
<dbReference type="EMBL" id="MU806035">
    <property type="protein sequence ID" value="KAJ3841583.1"/>
    <property type="molecule type" value="Genomic_DNA"/>
</dbReference>
<protein>
    <submittedName>
        <fullName evidence="3">Uncharacterized protein</fullName>
    </submittedName>
</protein>
<name>A0AA38PER5_9AGAR</name>
<dbReference type="AlphaFoldDB" id="A0AA38PER5"/>
<sequence>MSEAFKTPTGYTLAPALSLAPAPPTGALQADPQIPATSGIQHESNVPPLSQQIGGSAHEVKKRNPPSSLVETGDKQREAAQYKEGTAASARQQAIAALTTKVDSKDRRGFDKAPGTTTVSQLQIGLRSEVSEEDLTGTRKFYEIQIAKYVETVEESLASAAAALAEYRSLEAKARDLENQARKLEIESVSGQPPASVASLH</sequence>
<evidence type="ECO:0000256" key="2">
    <source>
        <dbReference type="SAM" id="MobiDB-lite"/>
    </source>
</evidence>